<feature type="domain" description="UvrD-like helicase C-terminal" evidence="5">
    <location>
        <begin position="8"/>
        <end position="77"/>
    </location>
</feature>
<proteinExistence type="predicted"/>
<dbReference type="PANTHER" id="PTHR11070">
    <property type="entry name" value="UVRD / RECB / PCRA DNA HELICASE FAMILY MEMBER"/>
    <property type="match status" value="1"/>
</dbReference>
<evidence type="ECO:0000256" key="1">
    <source>
        <dbReference type="ARBA" id="ARBA00022741"/>
    </source>
</evidence>
<dbReference type="PANTHER" id="PTHR11070:SF2">
    <property type="entry name" value="ATP-DEPENDENT DNA HELICASE SRS2"/>
    <property type="match status" value="1"/>
</dbReference>
<organism evidence="6">
    <name type="scientific">marine metagenome</name>
    <dbReference type="NCBI Taxonomy" id="408172"/>
    <lineage>
        <taxon>unclassified sequences</taxon>
        <taxon>metagenomes</taxon>
        <taxon>ecological metagenomes</taxon>
    </lineage>
</organism>
<dbReference type="EMBL" id="UINC01125122">
    <property type="protein sequence ID" value="SVD02736.1"/>
    <property type="molecule type" value="Genomic_DNA"/>
</dbReference>
<accession>A0A382RYH3</accession>
<name>A0A382RYH3_9ZZZZ</name>
<keyword evidence="3" id="KW-0347">Helicase</keyword>
<dbReference type="GO" id="GO:0043138">
    <property type="term" value="F:3'-5' DNA helicase activity"/>
    <property type="evidence" value="ECO:0007669"/>
    <property type="project" value="TreeGrafter"/>
</dbReference>
<evidence type="ECO:0000256" key="2">
    <source>
        <dbReference type="ARBA" id="ARBA00022801"/>
    </source>
</evidence>
<dbReference type="GO" id="GO:0003677">
    <property type="term" value="F:DNA binding"/>
    <property type="evidence" value="ECO:0007669"/>
    <property type="project" value="InterPro"/>
</dbReference>
<sequence length="198" mass="23639">VMENERNYKFDMVNIMTMHAAKGLEFENIFLAGWDEGLFPHQKSLEEKGNKALEEERRLAYVGITRGKKNVYISFAKRRFIHGTWNFSQPSRFLSELPKENIDTNEDFFEEEENFIVDQDEYENRVKNPNRLLFKNKENLLENRDSYDSEYKFKIGDEIFHEKYGYGTIKYIADGKYEIVFDKLSETKIVLENFIKHA</sequence>
<dbReference type="AlphaFoldDB" id="A0A382RYH3"/>
<feature type="non-terminal residue" evidence="6">
    <location>
        <position position="1"/>
    </location>
</feature>
<dbReference type="InterPro" id="IPR027417">
    <property type="entry name" value="P-loop_NTPase"/>
</dbReference>
<dbReference type="Pfam" id="PF13361">
    <property type="entry name" value="UvrD_C"/>
    <property type="match status" value="1"/>
</dbReference>
<keyword evidence="2" id="KW-0378">Hydrolase</keyword>
<dbReference type="InterPro" id="IPR000212">
    <property type="entry name" value="DNA_helicase_UvrD/REP"/>
</dbReference>
<dbReference type="GO" id="GO:0005829">
    <property type="term" value="C:cytosol"/>
    <property type="evidence" value="ECO:0007669"/>
    <property type="project" value="TreeGrafter"/>
</dbReference>
<dbReference type="GO" id="GO:0033202">
    <property type="term" value="C:DNA helicase complex"/>
    <property type="evidence" value="ECO:0007669"/>
    <property type="project" value="TreeGrafter"/>
</dbReference>
<dbReference type="GO" id="GO:0016787">
    <property type="term" value="F:hydrolase activity"/>
    <property type="evidence" value="ECO:0007669"/>
    <property type="project" value="UniProtKB-KW"/>
</dbReference>
<reference evidence="6" key="1">
    <citation type="submission" date="2018-05" db="EMBL/GenBank/DDBJ databases">
        <authorList>
            <person name="Lanie J.A."/>
            <person name="Ng W.-L."/>
            <person name="Kazmierczak K.M."/>
            <person name="Andrzejewski T.M."/>
            <person name="Davidsen T.M."/>
            <person name="Wayne K.J."/>
            <person name="Tettelin H."/>
            <person name="Glass J.I."/>
            <person name="Rusch D."/>
            <person name="Podicherti R."/>
            <person name="Tsui H.-C.T."/>
            <person name="Winkler M.E."/>
        </authorList>
    </citation>
    <scope>NUCLEOTIDE SEQUENCE</scope>
</reference>
<evidence type="ECO:0000259" key="5">
    <source>
        <dbReference type="Pfam" id="PF13361"/>
    </source>
</evidence>
<evidence type="ECO:0000256" key="4">
    <source>
        <dbReference type="ARBA" id="ARBA00022840"/>
    </source>
</evidence>
<dbReference type="InterPro" id="IPR014017">
    <property type="entry name" value="DNA_helicase_UvrD-like_C"/>
</dbReference>
<dbReference type="GO" id="GO:0005524">
    <property type="term" value="F:ATP binding"/>
    <property type="evidence" value="ECO:0007669"/>
    <property type="project" value="UniProtKB-KW"/>
</dbReference>
<evidence type="ECO:0000313" key="6">
    <source>
        <dbReference type="EMBL" id="SVD02736.1"/>
    </source>
</evidence>
<dbReference type="SUPFAM" id="SSF52540">
    <property type="entry name" value="P-loop containing nucleoside triphosphate hydrolases"/>
    <property type="match status" value="1"/>
</dbReference>
<keyword evidence="1" id="KW-0547">Nucleotide-binding</keyword>
<evidence type="ECO:0000256" key="3">
    <source>
        <dbReference type="ARBA" id="ARBA00022806"/>
    </source>
</evidence>
<protein>
    <recommendedName>
        <fullName evidence="5">UvrD-like helicase C-terminal domain-containing protein</fullName>
    </recommendedName>
</protein>
<dbReference type="GO" id="GO:0000725">
    <property type="term" value="P:recombinational repair"/>
    <property type="evidence" value="ECO:0007669"/>
    <property type="project" value="TreeGrafter"/>
</dbReference>
<dbReference type="Gene3D" id="3.40.50.300">
    <property type="entry name" value="P-loop containing nucleotide triphosphate hydrolases"/>
    <property type="match status" value="1"/>
</dbReference>
<gene>
    <name evidence="6" type="ORF">METZ01_LOCUS355590</name>
</gene>
<keyword evidence="4" id="KW-0067">ATP-binding</keyword>